<gene>
    <name evidence="3" type="ORF">HanXRQr2_Chr15g0691521</name>
</gene>
<dbReference type="Proteomes" id="UP000215914">
    <property type="component" value="Unassembled WGS sequence"/>
</dbReference>
<dbReference type="Pfam" id="PF23247">
    <property type="entry name" value="LRR_RPS2"/>
    <property type="match status" value="1"/>
</dbReference>
<dbReference type="InterPro" id="IPR032675">
    <property type="entry name" value="LRR_dom_sf"/>
</dbReference>
<feature type="domain" description="Disease resistance protein At4g27190-like leucine-rich repeats" evidence="2">
    <location>
        <begin position="3"/>
        <end position="132"/>
    </location>
</feature>
<evidence type="ECO:0000256" key="1">
    <source>
        <dbReference type="ARBA" id="ARBA00022821"/>
    </source>
</evidence>
<evidence type="ECO:0000259" key="2">
    <source>
        <dbReference type="Pfam" id="PF23247"/>
    </source>
</evidence>
<protein>
    <submittedName>
        <fullName evidence="3">Leucine-rich repeat domain superfamily</fullName>
    </submittedName>
</protein>
<reference evidence="3" key="1">
    <citation type="journal article" date="2017" name="Nature">
        <title>The sunflower genome provides insights into oil metabolism, flowering and Asterid evolution.</title>
        <authorList>
            <person name="Badouin H."/>
            <person name="Gouzy J."/>
            <person name="Grassa C.J."/>
            <person name="Murat F."/>
            <person name="Staton S.E."/>
            <person name="Cottret L."/>
            <person name="Lelandais-Briere C."/>
            <person name="Owens G.L."/>
            <person name="Carrere S."/>
            <person name="Mayjonade B."/>
            <person name="Legrand L."/>
            <person name="Gill N."/>
            <person name="Kane N.C."/>
            <person name="Bowers J.E."/>
            <person name="Hubner S."/>
            <person name="Bellec A."/>
            <person name="Berard A."/>
            <person name="Berges H."/>
            <person name="Blanchet N."/>
            <person name="Boniface M.C."/>
            <person name="Brunel D."/>
            <person name="Catrice O."/>
            <person name="Chaidir N."/>
            <person name="Claudel C."/>
            <person name="Donnadieu C."/>
            <person name="Faraut T."/>
            <person name="Fievet G."/>
            <person name="Helmstetter N."/>
            <person name="King M."/>
            <person name="Knapp S.J."/>
            <person name="Lai Z."/>
            <person name="Le Paslier M.C."/>
            <person name="Lippi Y."/>
            <person name="Lorenzon L."/>
            <person name="Mandel J.R."/>
            <person name="Marage G."/>
            <person name="Marchand G."/>
            <person name="Marquand E."/>
            <person name="Bret-Mestries E."/>
            <person name="Morien E."/>
            <person name="Nambeesan S."/>
            <person name="Nguyen T."/>
            <person name="Pegot-Espagnet P."/>
            <person name="Pouilly N."/>
            <person name="Raftis F."/>
            <person name="Sallet E."/>
            <person name="Schiex T."/>
            <person name="Thomas J."/>
            <person name="Vandecasteele C."/>
            <person name="Vares D."/>
            <person name="Vear F."/>
            <person name="Vautrin S."/>
            <person name="Crespi M."/>
            <person name="Mangin B."/>
            <person name="Burke J.M."/>
            <person name="Salse J."/>
            <person name="Munos S."/>
            <person name="Vincourt P."/>
            <person name="Rieseberg L.H."/>
            <person name="Langlade N.B."/>
        </authorList>
    </citation>
    <scope>NUCLEOTIDE SEQUENCE</scope>
    <source>
        <tissue evidence="3">Leaves</tissue>
    </source>
</reference>
<accession>A0A9K3E1Q7</accession>
<proteinExistence type="predicted"/>
<dbReference type="AlphaFoldDB" id="A0A9K3E1Q7"/>
<keyword evidence="4" id="KW-1185">Reference proteome</keyword>
<name>A0A9K3E1Q7_HELAN</name>
<dbReference type="InterPro" id="IPR057135">
    <property type="entry name" value="At4g27190-like_LRR"/>
</dbReference>
<dbReference type="SUPFAM" id="SSF52047">
    <property type="entry name" value="RNI-like"/>
    <property type="match status" value="1"/>
</dbReference>
<dbReference type="PANTHER" id="PTHR33463">
    <property type="entry name" value="NB-ARC DOMAIN-CONTAINING PROTEIN-RELATED"/>
    <property type="match status" value="1"/>
</dbReference>
<dbReference type="Gene3D" id="3.80.10.10">
    <property type="entry name" value="Ribonuclease Inhibitor"/>
    <property type="match status" value="1"/>
</dbReference>
<evidence type="ECO:0000313" key="4">
    <source>
        <dbReference type="Proteomes" id="UP000215914"/>
    </source>
</evidence>
<sequence length="140" mass="15973">MPNSFNSLIEINLWRRDVGKTIVPSHALPQLEKLQQITIGRCGGLEEVFEVVSLEGTNKSRTVAKIPNLTQVKLKWVHDLKYLWKSNQWMALEFPNLTTLSIDGCENLEHVFTCSMVNSLVQLQDLHISDCKNIKVVVKE</sequence>
<keyword evidence="1" id="KW-0611">Plant defense</keyword>
<dbReference type="PANTHER" id="PTHR33463:SF204">
    <property type="entry name" value="NB-ARC DOMAIN-CONTAINING PROTEIN"/>
    <property type="match status" value="1"/>
</dbReference>
<evidence type="ECO:0000313" key="3">
    <source>
        <dbReference type="EMBL" id="KAF5764391.1"/>
    </source>
</evidence>
<organism evidence="3 4">
    <name type="scientific">Helianthus annuus</name>
    <name type="common">Common sunflower</name>
    <dbReference type="NCBI Taxonomy" id="4232"/>
    <lineage>
        <taxon>Eukaryota</taxon>
        <taxon>Viridiplantae</taxon>
        <taxon>Streptophyta</taxon>
        <taxon>Embryophyta</taxon>
        <taxon>Tracheophyta</taxon>
        <taxon>Spermatophyta</taxon>
        <taxon>Magnoliopsida</taxon>
        <taxon>eudicotyledons</taxon>
        <taxon>Gunneridae</taxon>
        <taxon>Pentapetalae</taxon>
        <taxon>asterids</taxon>
        <taxon>campanulids</taxon>
        <taxon>Asterales</taxon>
        <taxon>Asteraceae</taxon>
        <taxon>Asteroideae</taxon>
        <taxon>Heliantheae alliance</taxon>
        <taxon>Heliantheae</taxon>
        <taxon>Helianthus</taxon>
    </lineage>
</organism>
<dbReference type="Gramene" id="mRNA:HanXRQr2_Chr15g0691521">
    <property type="protein sequence ID" value="CDS:HanXRQr2_Chr15g0691521.1"/>
    <property type="gene ID" value="HanXRQr2_Chr15g0691521"/>
</dbReference>
<dbReference type="EMBL" id="MNCJ02000330">
    <property type="protein sequence ID" value="KAF5764391.1"/>
    <property type="molecule type" value="Genomic_DNA"/>
</dbReference>
<comment type="caution">
    <text evidence="3">The sequence shown here is derived from an EMBL/GenBank/DDBJ whole genome shotgun (WGS) entry which is preliminary data.</text>
</comment>
<reference evidence="3" key="2">
    <citation type="submission" date="2020-06" db="EMBL/GenBank/DDBJ databases">
        <title>Helianthus annuus Genome sequencing and assembly Release 2.</title>
        <authorList>
            <person name="Gouzy J."/>
            <person name="Langlade N."/>
            <person name="Munos S."/>
        </authorList>
    </citation>
    <scope>NUCLEOTIDE SEQUENCE</scope>
    <source>
        <tissue evidence="3">Leaves</tissue>
    </source>
</reference>
<dbReference type="InterPro" id="IPR050905">
    <property type="entry name" value="Plant_NBS-LRR"/>
</dbReference>